<accession>A0A1T3NPF4</accession>
<reference evidence="1 2" key="1">
    <citation type="submission" date="2017-03" db="EMBL/GenBank/DDBJ databases">
        <title>Draft genome sequence of Streptomyces scabrisporus NF3, endophyte isolated from Amphipterygium adstringens.</title>
        <authorList>
            <person name="Vazquez M."/>
            <person name="Ceapa C.D."/>
            <person name="Rodriguez Luna D."/>
            <person name="Sanchez Esquivel S."/>
        </authorList>
    </citation>
    <scope>NUCLEOTIDE SEQUENCE [LARGE SCALE GENOMIC DNA]</scope>
    <source>
        <strain evidence="1 2">NF3</strain>
    </source>
</reference>
<dbReference type="AlphaFoldDB" id="A0A1T3NPF4"/>
<gene>
    <name evidence="1" type="ORF">B4N89_31105</name>
</gene>
<keyword evidence="2" id="KW-1185">Reference proteome</keyword>
<proteinExistence type="predicted"/>
<dbReference type="EMBL" id="MWQN01000002">
    <property type="protein sequence ID" value="OPC78628.1"/>
    <property type="molecule type" value="Genomic_DNA"/>
</dbReference>
<protein>
    <submittedName>
        <fullName evidence="1">Uncharacterized protein</fullName>
    </submittedName>
</protein>
<sequence>MPMITGGYTGFSDHRPWVREVRQAHVSVRMSSATDFRATRRILHSQAVIEWFARGRAGDRWWSMRPLDAATGRFSTANVVRDSERLLSLV</sequence>
<dbReference type="Proteomes" id="UP000190037">
    <property type="component" value="Unassembled WGS sequence"/>
</dbReference>
<evidence type="ECO:0000313" key="2">
    <source>
        <dbReference type="Proteomes" id="UP000190037"/>
    </source>
</evidence>
<evidence type="ECO:0000313" key="1">
    <source>
        <dbReference type="EMBL" id="OPC78628.1"/>
    </source>
</evidence>
<dbReference type="STRING" id="159449.B4N89_31105"/>
<name>A0A1T3NPF4_9ACTN</name>
<comment type="caution">
    <text evidence="1">The sequence shown here is derived from an EMBL/GenBank/DDBJ whole genome shotgun (WGS) entry which is preliminary data.</text>
</comment>
<organism evidence="1 2">
    <name type="scientific">Embleya scabrispora</name>
    <dbReference type="NCBI Taxonomy" id="159449"/>
    <lineage>
        <taxon>Bacteria</taxon>
        <taxon>Bacillati</taxon>
        <taxon>Actinomycetota</taxon>
        <taxon>Actinomycetes</taxon>
        <taxon>Kitasatosporales</taxon>
        <taxon>Streptomycetaceae</taxon>
        <taxon>Embleya</taxon>
    </lineage>
</organism>